<keyword evidence="1" id="KW-0472">Membrane</keyword>
<proteinExistence type="predicted"/>
<dbReference type="Proteomes" id="UP000245207">
    <property type="component" value="Unassembled WGS sequence"/>
</dbReference>
<feature type="transmembrane region" description="Helical" evidence="1">
    <location>
        <begin position="430"/>
        <end position="452"/>
    </location>
</feature>
<dbReference type="AlphaFoldDB" id="A0A2U1QEI3"/>
<keyword evidence="1" id="KW-0812">Transmembrane</keyword>
<feature type="transmembrane region" description="Helical" evidence="1">
    <location>
        <begin position="52"/>
        <end position="72"/>
    </location>
</feature>
<sequence length="762" mass="85925">MGTNVTYYVDQLLQLVFDKNSSNKLDSFLQNTLPIIHEAEQQNRYSKPMPWIGIYIASASLVCILAMAVDLLHGLRNRKLWFPCNYFTLNAAYLSVVAVAIKLPMDINNSMPGGGDQAAKLGSMAFMCTVMANQMPSLGTMNNKELLANIIALVVLVITLIVNVCIQIKTGVVSSYLETLRSVHSLHLPGYIIELDIIRKTKPLSPYAYFRENRIIAIIYVAMLLVLLIIQICSALMILNSKRILESKYQAGHERALSDLELKRPGSLTTEKLKQCVGYYWVMAETGSPQFMTACSATTSASGVICALSTILHIIIMLSTINQGYASDYGWSIPVIFLTQFMGVLLGTIAPLCRCFASLSFKMSKKWIWEHMKVFKVECYWTGTLLHWKKSSIPFPFRSRKCKVALEKLKVPILSFSIGFQKTVVITCKIISLIPIFLMVFVLLCFNCWKWLKVMFKGSSTVLVNKFEQVTPDTNFNQYVLQLQVDMEPAERTLKGILKSVNRLIQKAKKQQPENLMKLLQKSSGFEGVQYFDSLPPLLSTEYPDCWSLPLLSLTTIAISLPDIREDIVDSLLRSVSEGLLYVSHVEESLNATHECVSIQKAAKMSWLEVEVHNKWLGYKFKDHVRQLNTARNILDWFRDTAKNKTEVESMEIEDSDNNLVCESACAKSMYHITTILLSYQDTNDEVSQEKLFEQLSSMISGILAACLTNLPQVIAMKCHTSSIEKREASVYAAAQLLGETTQIINKLQNRELPSLNPDEFP</sequence>
<keyword evidence="3" id="KW-1185">Reference proteome</keyword>
<dbReference type="EMBL" id="PKPP01000183">
    <property type="protein sequence ID" value="PWA96363.1"/>
    <property type="molecule type" value="Genomic_DNA"/>
</dbReference>
<feature type="transmembrane region" description="Helical" evidence="1">
    <location>
        <begin position="301"/>
        <end position="321"/>
    </location>
</feature>
<comment type="caution">
    <text evidence="2">The sequence shown here is derived from an EMBL/GenBank/DDBJ whole genome shotgun (WGS) entry which is preliminary data.</text>
</comment>
<evidence type="ECO:0000313" key="2">
    <source>
        <dbReference type="EMBL" id="PWA96363.1"/>
    </source>
</evidence>
<protein>
    <submittedName>
        <fullName evidence="2">Uncharacterized protein</fullName>
    </submittedName>
</protein>
<feature type="transmembrane region" description="Helical" evidence="1">
    <location>
        <begin position="84"/>
        <end position="105"/>
    </location>
</feature>
<evidence type="ECO:0000256" key="1">
    <source>
        <dbReference type="SAM" id="Phobius"/>
    </source>
</evidence>
<keyword evidence="1" id="KW-1133">Transmembrane helix</keyword>
<dbReference type="PANTHER" id="PTHR35307">
    <property type="entry name" value="PROTEIN, PUTATIVE-RELATED"/>
    <property type="match status" value="1"/>
</dbReference>
<name>A0A2U1QEI3_ARTAN</name>
<organism evidence="2 3">
    <name type="scientific">Artemisia annua</name>
    <name type="common">Sweet wormwood</name>
    <dbReference type="NCBI Taxonomy" id="35608"/>
    <lineage>
        <taxon>Eukaryota</taxon>
        <taxon>Viridiplantae</taxon>
        <taxon>Streptophyta</taxon>
        <taxon>Embryophyta</taxon>
        <taxon>Tracheophyta</taxon>
        <taxon>Spermatophyta</taxon>
        <taxon>Magnoliopsida</taxon>
        <taxon>eudicotyledons</taxon>
        <taxon>Gunneridae</taxon>
        <taxon>Pentapetalae</taxon>
        <taxon>asterids</taxon>
        <taxon>campanulids</taxon>
        <taxon>Asterales</taxon>
        <taxon>Asteraceae</taxon>
        <taxon>Asteroideae</taxon>
        <taxon>Anthemideae</taxon>
        <taxon>Artemisiinae</taxon>
        <taxon>Artemisia</taxon>
    </lineage>
</organism>
<dbReference type="OrthoDB" id="1915303at2759"/>
<reference evidence="2 3" key="1">
    <citation type="journal article" date="2018" name="Mol. Plant">
        <title>The genome of Artemisia annua provides insight into the evolution of Asteraceae family and artemisinin biosynthesis.</title>
        <authorList>
            <person name="Shen Q."/>
            <person name="Zhang L."/>
            <person name="Liao Z."/>
            <person name="Wang S."/>
            <person name="Yan T."/>
            <person name="Shi P."/>
            <person name="Liu M."/>
            <person name="Fu X."/>
            <person name="Pan Q."/>
            <person name="Wang Y."/>
            <person name="Lv Z."/>
            <person name="Lu X."/>
            <person name="Zhang F."/>
            <person name="Jiang W."/>
            <person name="Ma Y."/>
            <person name="Chen M."/>
            <person name="Hao X."/>
            <person name="Li L."/>
            <person name="Tang Y."/>
            <person name="Lv G."/>
            <person name="Zhou Y."/>
            <person name="Sun X."/>
            <person name="Brodelius P.E."/>
            <person name="Rose J.K.C."/>
            <person name="Tang K."/>
        </authorList>
    </citation>
    <scope>NUCLEOTIDE SEQUENCE [LARGE SCALE GENOMIC DNA]</scope>
    <source>
        <strain evidence="3">cv. Huhao1</strain>
        <tissue evidence="2">Leaf</tissue>
    </source>
</reference>
<gene>
    <name evidence="2" type="ORF">CTI12_AA039530</name>
</gene>
<feature type="transmembrane region" description="Helical" evidence="1">
    <location>
        <begin position="215"/>
        <end position="239"/>
    </location>
</feature>
<evidence type="ECO:0000313" key="3">
    <source>
        <dbReference type="Proteomes" id="UP000245207"/>
    </source>
</evidence>
<feature type="transmembrane region" description="Helical" evidence="1">
    <location>
        <begin position="333"/>
        <end position="357"/>
    </location>
</feature>
<feature type="transmembrane region" description="Helical" evidence="1">
    <location>
        <begin position="146"/>
        <end position="169"/>
    </location>
</feature>
<accession>A0A2U1QEI3</accession>
<dbReference type="PANTHER" id="PTHR35307:SF6">
    <property type="entry name" value="TRANSMEMBRANE PROTEIN"/>
    <property type="match status" value="1"/>
</dbReference>